<proteinExistence type="predicted"/>
<name>A0A8X8XEV9_SALSN</name>
<protein>
    <submittedName>
        <fullName evidence="1">Uncharacterized protein</fullName>
    </submittedName>
</protein>
<organism evidence="1">
    <name type="scientific">Salvia splendens</name>
    <name type="common">Scarlet sage</name>
    <dbReference type="NCBI Taxonomy" id="180675"/>
    <lineage>
        <taxon>Eukaryota</taxon>
        <taxon>Viridiplantae</taxon>
        <taxon>Streptophyta</taxon>
        <taxon>Embryophyta</taxon>
        <taxon>Tracheophyta</taxon>
        <taxon>Spermatophyta</taxon>
        <taxon>Magnoliopsida</taxon>
        <taxon>eudicotyledons</taxon>
        <taxon>Gunneridae</taxon>
        <taxon>Pentapetalae</taxon>
        <taxon>asterids</taxon>
        <taxon>lamiids</taxon>
        <taxon>Lamiales</taxon>
        <taxon>Lamiaceae</taxon>
        <taxon>Nepetoideae</taxon>
        <taxon>Mentheae</taxon>
        <taxon>Salviinae</taxon>
        <taxon>Salvia</taxon>
        <taxon>Salvia subgen. Calosphace</taxon>
        <taxon>core Calosphace</taxon>
    </lineage>
</organism>
<dbReference type="Proteomes" id="UP000298416">
    <property type="component" value="Unassembled WGS sequence"/>
</dbReference>
<gene>
    <name evidence="1" type="ORF">SASPL_124848</name>
</gene>
<sequence>MGNCIVLQENVMKKYGYQILEHNSPIKVDQHASCDEVKSMHPNVQNQMHFPIKTKKKTVRGLDRIFEGGDEGSRVARIKLVISKKELQEMLSEGGEISVDGLILKMKNHQEITDKVESSVAVNCTIEAGDLYGEDVDLLLVINFCQF</sequence>
<reference evidence="1" key="2">
    <citation type="submission" date="2020-08" db="EMBL/GenBank/DDBJ databases">
        <title>Plant Genome Project.</title>
        <authorList>
            <person name="Zhang R.-G."/>
        </authorList>
    </citation>
    <scope>NUCLEOTIDE SEQUENCE</scope>
    <source>
        <strain evidence="1">Huo1</strain>
        <tissue evidence="1">Leaf</tissue>
    </source>
</reference>
<reference evidence="1" key="1">
    <citation type="submission" date="2018-01" db="EMBL/GenBank/DDBJ databases">
        <authorList>
            <person name="Mao J.F."/>
        </authorList>
    </citation>
    <scope>NUCLEOTIDE SEQUENCE</scope>
    <source>
        <strain evidence="1">Huo1</strain>
        <tissue evidence="1">Leaf</tissue>
    </source>
</reference>
<evidence type="ECO:0000313" key="2">
    <source>
        <dbReference type="Proteomes" id="UP000298416"/>
    </source>
</evidence>
<dbReference type="EMBL" id="PNBA02000009">
    <property type="protein sequence ID" value="KAG6412178.1"/>
    <property type="molecule type" value="Genomic_DNA"/>
</dbReference>
<keyword evidence="2" id="KW-1185">Reference proteome</keyword>
<accession>A0A8X8XEV9</accession>
<comment type="caution">
    <text evidence="1">The sequence shown here is derived from an EMBL/GenBank/DDBJ whole genome shotgun (WGS) entry which is preliminary data.</text>
</comment>
<dbReference type="AlphaFoldDB" id="A0A8X8XEV9"/>
<evidence type="ECO:0000313" key="1">
    <source>
        <dbReference type="EMBL" id="KAG6412178.1"/>
    </source>
</evidence>